<comment type="caution">
    <text evidence="2">The sequence shown here is derived from an EMBL/GenBank/DDBJ whole genome shotgun (WGS) entry which is preliminary data.</text>
</comment>
<feature type="domain" description="Transcription regulator AsnC/Lrp ligand binding" evidence="1">
    <location>
        <begin position="102"/>
        <end position="171"/>
    </location>
</feature>
<dbReference type="Gene3D" id="3.30.70.920">
    <property type="match status" value="1"/>
</dbReference>
<accession>A0ABV5G7C4</accession>
<dbReference type="Pfam" id="PF13412">
    <property type="entry name" value="HTH_24"/>
    <property type="match status" value="1"/>
</dbReference>
<dbReference type="InterPro" id="IPR036390">
    <property type="entry name" value="WH_DNA-bd_sf"/>
</dbReference>
<keyword evidence="3" id="KW-1185">Reference proteome</keyword>
<protein>
    <submittedName>
        <fullName evidence="2">Lrp/AsnC family transcriptional regulator</fullName>
    </submittedName>
</protein>
<dbReference type="PANTHER" id="PTHR30154:SF34">
    <property type="entry name" value="TRANSCRIPTIONAL REGULATOR AZLB"/>
    <property type="match status" value="1"/>
</dbReference>
<organism evidence="2 3">
    <name type="scientific">Citricoccus parietis</name>
    <dbReference type="NCBI Taxonomy" id="592307"/>
    <lineage>
        <taxon>Bacteria</taxon>
        <taxon>Bacillati</taxon>
        <taxon>Actinomycetota</taxon>
        <taxon>Actinomycetes</taxon>
        <taxon>Micrococcales</taxon>
        <taxon>Micrococcaceae</taxon>
        <taxon>Citricoccus</taxon>
    </lineage>
</organism>
<dbReference type="SUPFAM" id="SSF46785">
    <property type="entry name" value="Winged helix' DNA-binding domain"/>
    <property type="match status" value="1"/>
</dbReference>
<gene>
    <name evidence="2" type="ORF">ACFFX0_28170</name>
</gene>
<dbReference type="InterPro" id="IPR011008">
    <property type="entry name" value="Dimeric_a/b-barrel"/>
</dbReference>
<dbReference type="Proteomes" id="UP001589575">
    <property type="component" value="Unassembled WGS sequence"/>
</dbReference>
<reference evidence="2 3" key="1">
    <citation type="submission" date="2024-09" db="EMBL/GenBank/DDBJ databases">
        <authorList>
            <person name="Sun Q."/>
            <person name="Mori K."/>
        </authorList>
    </citation>
    <scope>NUCLEOTIDE SEQUENCE [LARGE SCALE GENOMIC DNA]</scope>
    <source>
        <strain evidence="2 3">CCM 7609</strain>
    </source>
</reference>
<evidence type="ECO:0000259" key="1">
    <source>
        <dbReference type="Pfam" id="PF01037"/>
    </source>
</evidence>
<proteinExistence type="predicted"/>
<dbReference type="Gene3D" id="1.10.10.10">
    <property type="entry name" value="Winged helix-like DNA-binding domain superfamily/Winged helix DNA-binding domain"/>
    <property type="match status" value="1"/>
</dbReference>
<dbReference type="PANTHER" id="PTHR30154">
    <property type="entry name" value="LEUCINE-RESPONSIVE REGULATORY PROTEIN"/>
    <property type="match status" value="1"/>
</dbReference>
<dbReference type="InterPro" id="IPR019888">
    <property type="entry name" value="Tscrpt_reg_AsnC-like"/>
</dbReference>
<dbReference type="InterPro" id="IPR019887">
    <property type="entry name" value="Tscrpt_reg_AsnC/Lrp_C"/>
</dbReference>
<evidence type="ECO:0000313" key="3">
    <source>
        <dbReference type="Proteomes" id="UP001589575"/>
    </source>
</evidence>
<evidence type="ECO:0000313" key="2">
    <source>
        <dbReference type="EMBL" id="MFB9074855.1"/>
    </source>
</evidence>
<name>A0ABV5G7C4_9MICC</name>
<dbReference type="EMBL" id="JBHMFI010000002">
    <property type="protein sequence ID" value="MFB9074855.1"/>
    <property type="molecule type" value="Genomic_DNA"/>
</dbReference>
<dbReference type="Pfam" id="PF01037">
    <property type="entry name" value="AsnC_trans_reg"/>
    <property type="match status" value="1"/>
</dbReference>
<dbReference type="InterPro" id="IPR036388">
    <property type="entry name" value="WH-like_DNA-bd_sf"/>
</dbReference>
<sequence>MLVTAAALHKVRCSHWASCPATARGPPGKVSIMRTLDTTDLRLLVELSKTPDATTVALAQALSLSRNTVQARLVRLTEEGVFLPFERRISMDALGHPLTAFVQIHVHQQQLTEITAELRGIPEVVQAHGLTGSADVLARVAARNAEDLFRIHSRILQIDGVDRADTSLAMTELVAWRTVPLVESLLGG</sequence>
<dbReference type="SMART" id="SM00344">
    <property type="entry name" value="HTH_ASNC"/>
    <property type="match status" value="1"/>
</dbReference>
<dbReference type="SUPFAM" id="SSF54909">
    <property type="entry name" value="Dimeric alpha+beta barrel"/>
    <property type="match status" value="1"/>
</dbReference>